<dbReference type="AlphaFoldDB" id="A0A8J3YCH3"/>
<dbReference type="InterPro" id="IPR051455">
    <property type="entry name" value="Bact_solute-bind_prot3"/>
</dbReference>
<proteinExistence type="inferred from homology"/>
<dbReference type="PANTHER" id="PTHR30085:SF6">
    <property type="entry name" value="ABC TRANSPORTER GLUTAMINE-BINDING PROTEIN GLNH"/>
    <property type="match status" value="1"/>
</dbReference>
<evidence type="ECO:0000313" key="7">
    <source>
        <dbReference type="EMBL" id="GIJ05237.1"/>
    </source>
</evidence>
<reference evidence="7" key="1">
    <citation type="submission" date="2021-01" db="EMBL/GenBank/DDBJ databases">
        <title>Whole genome shotgun sequence of Spirilliplanes yamanashiensis NBRC 15828.</title>
        <authorList>
            <person name="Komaki H."/>
            <person name="Tamura T."/>
        </authorList>
    </citation>
    <scope>NUCLEOTIDE SEQUENCE</scope>
    <source>
        <strain evidence="7">NBRC 15828</strain>
    </source>
</reference>
<feature type="domain" description="Solute-binding protein family 3/N-terminal" evidence="6">
    <location>
        <begin position="68"/>
        <end position="300"/>
    </location>
</feature>
<sequence length="331" mass="35894">MVERATGTDEPGTGPGPLGSGRAMAVRLVAVAVTLLLALVVAYVVVILSGPPTVDDLRDRAGLDGKRELLVGVKDDQPGVAEYRPDGTWAGFDIDIAHLIAEELDFRRSEVRFLAIESEDRARMQAVGTDRRRIGVDLVIASYSITPEREATAGVTFSAPYLYTEQSVVTLKAHAPVATLEDLRGRKVCSLATATSEGPAQRAGAQVISRKRISECFRALDAGDVEAVSTDAAILAGFVHRDPGKYTHHDIGLDAIEAWGVNVGENEALRDLVDLALYRSRNDAGDARWEEAYDRHLRREQTADDTASIAVDQQPTVGEVAVRQWPWERVG</sequence>
<evidence type="ECO:0000313" key="8">
    <source>
        <dbReference type="Proteomes" id="UP000652013"/>
    </source>
</evidence>
<feature type="transmembrane region" description="Helical" evidence="5">
    <location>
        <begin position="24"/>
        <end position="48"/>
    </location>
</feature>
<protein>
    <recommendedName>
        <fullName evidence="6">Solute-binding protein family 3/N-terminal domain-containing protein</fullName>
    </recommendedName>
</protein>
<dbReference type="Pfam" id="PF00497">
    <property type="entry name" value="SBP_bac_3"/>
    <property type="match status" value="1"/>
</dbReference>
<gene>
    <name evidence="7" type="ORF">Sya03_45890</name>
</gene>
<dbReference type="SMART" id="SM00062">
    <property type="entry name" value="PBPb"/>
    <property type="match status" value="1"/>
</dbReference>
<comment type="caution">
    <text evidence="7">The sequence shown here is derived from an EMBL/GenBank/DDBJ whole genome shotgun (WGS) entry which is preliminary data.</text>
</comment>
<evidence type="ECO:0000256" key="1">
    <source>
        <dbReference type="ARBA" id="ARBA00010333"/>
    </source>
</evidence>
<evidence type="ECO:0000256" key="4">
    <source>
        <dbReference type="RuleBase" id="RU003744"/>
    </source>
</evidence>
<keyword evidence="5" id="KW-0812">Transmembrane</keyword>
<dbReference type="PANTHER" id="PTHR30085">
    <property type="entry name" value="AMINO ACID ABC TRANSPORTER PERMEASE"/>
    <property type="match status" value="1"/>
</dbReference>
<dbReference type="InterPro" id="IPR001638">
    <property type="entry name" value="Solute-binding_3/MltF_N"/>
</dbReference>
<dbReference type="Gene3D" id="3.40.190.10">
    <property type="entry name" value="Periplasmic binding protein-like II"/>
    <property type="match status" value="2"/>
</dbReference>
<keyword evidence="2" id="KW-0813">Transport</keyword>
<dbReference type="InterPro" id="IPR018313">
    <property type="entry name" value="SBP_3_CS"/>
</dbReference>
<evidence type="ECO:0000256" key="3">
    <source>
        <dbReference type="ARBA" id="ARBA00022729"/>
    </source>
</evidence>
<accession>A0A8J3YCH3</accession>
<comment type="similarity">
    <text evidence="1 4">Belongs to the bacterial solute-binding protein 3 family.</text>
</comment>
<evidence type="ECO:0000256" key="5">
    <source>
        <dbReference type="SAM" id="Phobius"/>
    </source>
</evidence>
<dbReference type="SUPFAM" id="SSF53850">
    <property type="entry name" value="Periplasmic binding protein-like II"/>
    <property type="match status" value="1"/>
</dbReference>
<dbReference type="RefSeq" id="WP_203940445.1">
    <property type="nucleotide sequence ID" value="NZ_BAAAGJ010000011.1"/>
</dbReference>
<keyword evidence="8" id="KW-1185">Reference proteome</keyword>
<keyword evidence="3" id="KW-0732">Signal</keyword>
<name>A0A8J3YCH3_9ACTN</name>
<dbReference type="PROSITE" id="PS01039">
    <property type="entry name" value="SBP_BACTERIAL_3"/>
    <property type="match status" value="1"/>
</dbReference>
<keyword evidence="5" id="KW-1133">Transmembrane helix</keyword>
<dbReference type="GO" id="GO:0006865">
    <property type="term" value="P:amino acid transport"/>
    <property type="evidence" value="ECO:0007669"/>
    <property type="project" value="TreeGrafter"/>
</dbReference>
<organism evidence="7 8">
    <name type="scientific">Spirilliplanes yamanashiensis</name>
    <dbReference type="NCBI Taxonomy" id="42233"/>
    <lineage>
        <taxon>Bacteria</taxon>
        <taxon>Bacillati</taxon>
        <taxon>Actinomycetota</taxon>
        <taxon>Actinomycetes</taxon>
        <taxon>Micromonosporales</taxon>
        <taxon>Micromonosporaceae</taxon>
        <taxon>Spirilliplanes</taxon>
    </lineage>
</organism>
<evidence type="ECO:0000259" key="6">
    <source>
        <dbReference type="SMART" id="SM00062"/>
    </source>
</evidence>
<keyword evidence="5" id="KW-0472">Membrane</keyword>
<dbReference type="EMBL" id="BOOY01000032">
    <property type="protein sequence ID" value="GIJ05237.1"/>
    <property type="molecule type" value="Genomic_DNA"/>
</dbReference>
<dbReference type="GO" id="GO:0005576">
    <property type="term" value="C:extracellular region"/>
    <property type="evidence" value="ECO:0007669"/>
    <property type="project" value="TreeGrafter"/>
</dbReference>
<dbReference type="GO" id="GO:0030288">
    <property type="term" value="C:outer membrane-bounded periplasmic space"/>
    <property type="evidence" value="ECO:0007669"/>
    <property type="project" value="TreeGrafter"/>
</dbReference>
<evidence type="ECO:0000256" key="2">
    <source>
        <dbReference type="ARBA" id="ARBA00022448"/>
    </source>
</evidence>
<dbReference type="Proteomes" id="UP000652013">
    <property type="component" value="Unassembled WGS sequence"/>
</dbReference>